<reference evidence="8 9" key="1">
    <citation type="submission" date="2017-02" db="EMBL/GenBank/DDBJ databases">
        <title>Clonality and virulence of isolates of VRE in Hematopoietic Stem Cell Transplanted (HSCT) patients.</title>
        <authorList>
            <person name="Marchi A.P."/>
            <person name="Martins R.C."/>
            <person name="Marie S.K."/>
            <person name="Levin A.S."/>
            <person name="Costa S.F."/>
        </authorList>
    </citation>
    <scope>NUCLEOTIDE SEQUENCE [LARGE SCALE GENOMIC DNA]</scope>
    <source>
        <strain evidence="8 9">LIM1759</strain>
    </source>
</reference>
<comment type="pathway">
    <text evidence="2 7">Carbohydrate metabolism; pentose and glucuronate interconversion.</text>
</comment>
<dbReference type="GO" id="GO:0008880">
    <property type="term" value="F:glucuronate isomerase activity"/>
    <property type="evidence" value="ECO:0007669"/>
    <property type="project" value="UniProtKB-UniRule"/>
</dbReference>
<evidence type="ECO:0000256" key="7">
    <source>
        <dbReference type="HAMAP-Rule" id="MF_00675"/>
    </source>
</evidence>
<dbReference type="InterPro" id="IPR003766">
    <property type="entry name" value="Uronate_isomerase"/>
</dbReference>
<dbReference type="PANTHER" id="PTHR30068">
    <property type="entry name" value="URONATE ISOMERASE"/>
    <property type="match status" value="1"/>
</dbReference>
<evidence type="ECO:0000256" key="2">
    <source>
        <dbReference type="ARBA" id="ARBA00004892"/>
    </source>
</evidence>
<dbReference type="EMBL" id="MVGJ01000023">
    <property type="protein sequence ID" value="OOL83166.1"/>
    <property type="molecule type" value="Genomic_DNA"/>
</dbReference>
<dbReference type="AlphaFoldDB" id="A0A1S8IIN5"/>
<sequence length="478" mass="55634">MIFIKQYKKKEGRFMFLSDDFLLKDDWAKKLYHSYAKNMPIIDYHCHLDPKEIYENNNFSNLTEAWLGGDHYKWRLMRACGVPEEKITGNASDFEKFLAWCQTVPKIIGNPLYSWSHLELKRFFGIDLLINEENAEKIWTQANEILAAPDFRRREIAKKSNVEVICTTDDPADDLHYHQLLAHEEPDLKVLPSFRPDKALNIEKEGFNAWVTLLEEAADQTITTYQELIEVLGQRIEYFHQHGCRVSDHALDILRYKEADETVLEEIFQKARANKLLSSDEIDAYRTETLIHLTHFYHSHNWTMQLHIHAYRNCNTQMLEKLGPDTGYDGMNDLSLTIPLQKLLNRAEETDQLPKTILYSLNPNDYPAILALMGCFQKEQNGKLQLGSGWWYNDTRAGMRDQLTQFADGSALGNFVGMLTDSRSFLSYTRHEYFRRVLCEFLGEMVMRGEAPEDEQLLGSLVQAISYTNAKNYFGFFA</sequence>
<evidence type="ECO:0000256" key="4">
    <source>
        <dbReference type="ARBA" id="ARBA00012546"/>
    </source>
</evidence>
<evidence type="ECO:0000256" key="6">
    <source>
        <dbReference type="ARBA" id="ARBA00023235"/>
    </source>
</evidence>
<keyword evidence="6 7" id="KW-0413">Isomerase</keyword>
<protein>
    <recommendedName>
        <fullName evidence="5 7">Uronate isomerase</fullName>
        <ecNumber evidence="4 7">5.3.1.12</ecNumber>
    </recommendedName>
    <alternativeName>
        <fullName evidence="7">Glucuronate isomerase</fullName>
    </alternativeName>
    <alternativeName>
        <fullName evidence="7">Uronic isomerase</fullName>
    </alternativeName>
</protein>
<comment type="similarity">
    <text evidence="3 7">Belongs to the metallo-dependent hydrolases superfamily. Uronate isomerase family.</text>
</comment>
<dbReference type="Proteomes" id="UP000191171">
    <property type="component" value="Unassembled WGS sequence"/>
</dbReference>
<comment type="caution">
    <text evidence="8">The sequence shown here is derived from an EMBL/GenBank/DDBJ whole genome shotgun (WGS) entry which is preliminary data.</text>
</comment>
<dbReference type="Pfam" id="PF02614">
    <property type="entry name" value="UxaC"/>
    <property type="match status" value="1"/>
</dbReference>
<dbReference type="HAMAP" id="MF_00675">
    <property type="entry name" value="UxaC"/>
    <property type="match status" value="1"/>
</dbReference>
<comment type="catalytic activity">
    <reaction evidence="1 7">
        <text>D-glucuronate = D-fructuronate</text>
        <dbReference type="Rhea" id="RHEA:13049"/>
        <dbReference type="ChEBI" id="CHEBI:58720"/>
        <dbReference type="ChEBI" id="CHEBI:59863"/>
        <dbReference type="EC" id="5.3.1.12"/>
    </reaction>
</comment>
<proteinExistence type="inferred from homology"/>
<organism evidence="8 9">
    <name type="scientific">Enterococcus faecium</name>
    <name type="common">Streptococcus faecium</name>
    <dbReference type="NCBI Taxonomy" id="1352"/>
    <lineage>
        <taxon>Bacteria</taxon>
        <taxon>Bacillati</taxon>
        <taxon>Bacillota</taxon>
        <taxon>Bacilli</taxon>
        <taxon>Lactobacillales</taxon>
        <taxon>Enterococcaceae</taxon>
        <taxon>Enterococcus</taxon>
    </lineage>
</organism>
<dbReference type="PANTHER" id="PTHR30068:SF4">
    <property type="entry name" value="URONATE ISOMERASE"/>
    <property type="match status" value="1"/>
</dbReference>
<dbReference type="InterPro" id="IPR032466">
    <property type="entry name" value="Metal_Hydrolase"/>
</dbReference>
<evidence type="ECO:0000313" key="9">
    <source>
        <dbReference type="Proteomes" id="UP000191171"/>
    </source>
</evidence>
<name>A0A1S8IIN5_ENTFC</name>
<evidence type="ECO:0000313" key="8">
    <source>
        <dbReference type="EMBL" id="OOL83166.1"/>
    </source>
</evidence>
<dbReference type="Gene3D" id="3.20.20.140">
    <property type="entry name" value="Metal-dependent hydrolases"/>
    <property type="match status" value="1"/>
</dbReference>
<gene>
    <name evidence="7" type="primary">uxaC</name>
    <name evidence="8" type="ORF">B1P95_05300</name>
</gene>
<dbReference type="NCBIfam" id="NF002794">
    <property type="entry name" value="PRK02925.1"/>
    <property type="match status" value="1"/>
</dbReference>
<accession>A0A1S8IIN5</accession>
<evidence type="ECO:0000256" key="1">
    <source>
        <dbReference type="ARBA" id="ARBA00001165"/>
    </source>
</evidence>
<dbReference type="EC" id="5.3.1.12" evidence="4 7"/>
<evidence type="ECO:0000256" key="5">
    <source>
        <dbReference type="ARBA" id="ARBA00020555"/>
    </source>
</evidence>
<dbReference type="GO" id="GO:0019698">
    <property type="term" value="P:D-galacturonate catabolic process"/>
    <property type="evidence" value="ECO:0007669"/>
    <property type="project" value="TreeGrafter"/>
</dbReference>
<comment type="catalytic activity">
    <reaction evidence="7">
        <text>aldehydo-D-galacturonate = keto-D-tagaturonate</text>
        <dbReference type="Rhea" id="RHEA:27702"/>
        <dbReference type="ChEBI" id="CHEBI:12952"/>
        <dbReference type="ChEBI" id="CHEBI:17886"/>
    </reaction>
</comment>
<dbReference type="UniPathway" id="UPA00246"/>
<dbReference type="Gene3D" id="1.10.2020.10">
    <property type="entry name" value="uronate isomerase, domain 2, chain A"/>
    <property type="match status" value="1"/>
</dbReference>
<dbReference type="GO" id="GO:0042840">
    <property type="term" value="P:D-glucuronate catabolic process"/>
    <property type="evidence" value="ECO:0007669"/>
    <property type="project" value="TreeGrafter"/>
</dbReference>
<dbReference type="SUPFAM" id="SSF51556">
    <property type="entry name" value="Metallo-dependent hydrolases"/>
    <property type="match status" value="1"/>
</dbReference>
<evidence type="ECO:0000256" key="3">
    <source>
        <dbReference type="ARBA" id="ARBA00008397"/>
    </source>
</evidence>